<evidence type="ECO:0000256" key="7">
    <source>
        <dbReference type="ARBA" id="ARBA00023004"/>
    </source>
</evidence>
<organism evidence="10 11">
    <name type="scientific">Mycena albidolilacea</name>
    <dbReference type="NCBI Taxonomy" id="1033008"/>
    <lineage>
        <taxon>Eukaryota</taxon>
        <taxon>Fungi</taxon>
        <taxon>Dikarya</taxon>
        <taxon>Basidiomycota</taxon>
        <taxon>Agaricomycotina</taxon>
        <taxon>Agaricomycetes</taxon>
        <taxon>Agaricomycetidae</taxon>
        <taxon>Agaricales</taxon>
        <taxon>Marasmiineae</taxon>
        <taxon>Mycenaceae</taxon>
        <taxon>Mycena</taxon>
    </lineage>
</organism>
<comment type="caution">
    <text evidence="10">The sequence shown here is derived from an EMBL/GenBank/DDBJ whole genome shotgun (WGS) entry which is preliminary data.</text>
</comment>
<dbReference type="InterPro" id="IPR050364">
    <property type="entry name" value="Cytochrome_P450_fung"/>
</dbReference>
<dbReference type="CDD" id="cd11065">
    <property type="entry name" value="CYP64-like"/>
    <property type="match status" value="1"/>
</dbReference>
<comment type="pathway">
    <text evidence="2">Secondary metabolite biosynthesis.</text>
</comment>
<comment type="similarity">
    <text evidence="3">Belongs to the cytochrome P450 family.</text>
</comment>
<evidence type="ECO:0000256" key="5">
    <source>
        <dbReference type="ARBA" id="ARBA00022723"/>
    </source>
</evidence>
<dbReference type="PRINTS" id="PR00463">
    <property type="entry name" value="EP450I"/>
</dbReference>
<evidence type="ECO:0000256" key="4">
    <source>
        <dbReference type="ARBA" id="ARBA00022617"/>
    </source>
</evidence>
<comment type="cofactor">
    <cofactor evidence="1 9">
        <name>heme</name>
        <dbReference type="ChEBI" id="CHEBI:30413"/>
    </cofactor>
</comment>
<dbReference type="SUPFAM" id="SSF48264">
    <property type="entry name" value="Cytochrome P450"/>
    <property type="match status" value="1"/>
</dbReference>
<evidence type="ECO:0000256" key="1">
    <source>
        <dbReference type="ARBA" id="ARBA00001971"/>
    </source>
</evidence>
<evidence type="ECO:0000256" key="9">
    <source>
        <dbReference type="PIRSR" id="PIRSR602401-1"/>
    </source>
</evidence>
<dbReference type="PANTHER" id="PTHR46300:SF7">
    <property type="entry name" value="P450, PUTATIVE (EUROFUNG)-RELATED"/>
    <property type="match status" value="1"/>
</dbReference>
<sequence>MGFASATFALASGIGFYFTVRSYVTRRRKPLPPGPRGLPLVGNVFDVPKTQEWLAFMEMARKYDSDIISLNLAGDTVIILNSLSAVDALLEDKSAIYSDRPPFPMLNDLVGFHWHLAFMRYGPRWKGECSRHYLSSRSSTTIFPEHRKVLMQQFQPSAVLLHRPVELEAARALLQRLLDSPAKYEKHFRHMAGRIILSTAYGIDVLPEDDPHIDISEKALHAMACTGNRGSFLVDSLPFLKHVPEFFPGTGFKKQAREWSKVVDAMPHVPYDFVKKARAAGTAKSSIASRVLDEIEENSGDDQSQQDQELVLRNSLSTCYGTVSSLGTFILAMTMYPEVQKKAQAAVDEVVGRVFGGRLPDFQDNIPYIDAVVHEVLRWRTVVPLGVSHAVTQDDVYKGYLIPAGAVVVPNTWAILYDELTYGPHTDQFIPERWLTEDGKINPEIRDSTPAFDFGRRICPVRYHMAQWSVWISAASIRTTFDISKSIDEKGVLIEPSGEYTLGLICYPIPHQCDILPRSEAARALIQGGV</sequence>
<keyword evidence="7 9" id="KW-0408">Iron</keyword>
<dbReference type="Proteomes" id="UP001218218">
    <property type="component" value="Unassembled WGS sequence"/>
</dbReference>
<dbReference type="GO" id="GO:0004497">
    <property type="term" value="F:monooxygenase activity"/>
    <property type="evidence" value="ECO:0007669"/>
    <property type="project" value="UniProtKB-KW"/>
</dbReference>
<evidence type="ECO:0000313" key="11">
    <source>
        <dbReference type="Proteomes" id="UP001218218"/>
    </source>
</evidence>
<evidence type="ECO:0000256" key="3">
    <source>
        <dbReference type="ARBA" id="ARBA00010617"/>
    </source>
</evidence>
<feature type="binding site" description="axial binding residue" evidence="9">
    <location>
        <position position="459"/>
    </location>
    <ligand>
        <name>heme</name>
        <dbReference type="ChEBI" id="CHEBI:30413"/>
    </ligand>
    <ligandPart>
        <name>Fe</name>
        <dbReference type="ChEBI" id="CHEBI:18248"/>
    </ligandPart>
</feature>
<dbReference type="GO" id="GO:0016705">
    <property type="term" value="F:oxidoreductase activity, acting on paired donors, with incorporation or reduction of molecular oxygen"/>
    <property type="evidence" value="ECO:0007669"/>
    <property type="project" value="InterPro"/>
</dbReference>
<dbReference type="InterPro" id="IPR036396">
    <property type="entry name" value="Cyt_P450_sf"/>
</dbReference>
<protein>
    <submittedName>
        <fullName evidence="10">Cytochrome P450</fullName>
    </submittedName>
</protein>
<keyword evidence="6" id="KW-0560">Oxidoreductase</keyword>
<dbReference type="InterPro" id="IPR001128">
    <property type="entry name" value="Cyt_P450"/>
</dbReference>
<dbReference type="Gene3D" id="1.10.630.10">
    <property type="entry name" value="Cytochrome P450"/>
    <property type="match status" value="1"/>
</dbReference>
<dbReference type="Pfam" id="PF00067">
    <property type="entry name" value="p450"/>
    <property type="match status" value="1"/>
</dbReference>
<gene>
    <name evidence="10" type="ORF">DFH08DRAFT_687256</name>
</gene>
<evidence type="ECO:0000256" key="2">
    <source>
        <dbReference type="ARBA" id="ARBA00005179"/>
    </source>
</evidence>
<dbReference type="AlphaFoldDB" id="A0AAD7EZP0"/>
<accession>A0AAD7EZP0</accession>
<keyword evidence="8" id="KW-0503">Monooxygenase</keyword>
<dbReference type="GO" id="GO:0020037">
    <property type="term" value="F:heme binding"/>
    <property type="evidence" value="ECO:0007669"/>
    <property type="project" value="InterPro"/>
</dbReference>
<proteinExistence type="inferred from homology"/>
<reference evidence="10" key="1">
    <citation type="submission" date="2023-03" db="EMBL/GenBank/DDBJ databases">
        <title>Massive genome expansion in bonnet fungi (Mycena s.s.) driven by repeated elements and novel gene families across ecological guilds.</title>
        <authorList>
            <consortium name="Lawrence Berkeley National Laboratory"/>
            <person name="Harder C.B."/>
            <person name="Miyauchi S."/>
            <person name="Viragh M."/>
            <person name="Kuo A."/>
            <person name="Thoen E."/>
            <person name="Andreopoulos B."/>
            <person name="Lu D."/>
            <person name="Skrede I."/>
            <person name="Drula E."/>
            <person name="Henrissat B."/>
            <person name="Morin E."/>
            <person name="Kohler A."/>
            <person name="Barry K."/>
            <person name="LaButti K."/>
            <person name="Morin E."/>
            <person name="Salamov A."/>
            <person name="Lipzen A."/>
            <person name="Mereny Z."/>
            <person name="Hegedus B."/>
            <person name="Baldrian P."/>
            <person name="Stursova M."/>
            <person name="Weitz H."/>
            <person name="Taylor A."/>
            <person name="Grigoriev I.V."/>
            <person name="Nagy L.G."/>
            <person name="Martin F."/>
            <person name="Kauserud H."/>
        </authorList>
    </citation>
    <scope>NUCLEOTIDE SEQUENCE</scope>
    <source>
        <strain evidence="10">CBHHK002</strain>
    </source>
</reference>
<dbReference type="PANTHER" id="PTHR46300">
    <property type="entry name" value="P450, PUTATIVE (EUROFUNG)-RELATED-RELATED"/>
    <property type="match status" value="1"/>
</dbReference>
<keyword evidence="4 9" id="KW-0349">Heme</keyword>
<dbReference type="InterPro" id="IPR002401">
    <property type="entry name" value="Cyt_P450_E_grp-I"/>
</dbReference>
<evidence type="ECO:0000313" key="10">
    <source>
        <dbReference type="EMBL" id="KAJ7358599.1"/>
    </source>
</evidence>
<evidence type="ECO:0000256" key="6">
    <source>
        <dbReference type="ARBA" id="ARBA00023002"/>
    </source>
</evidence>
<evidence type="ECO:0000256" key="8">
    <source>
        <dbReference type="ARBA" id="ARBA00023033"/>
    </source>
</evidence>
<keyword evidence="5 9" id="KW-0479">Metal-binding</keyword>
<name>A0AAD7EZP0_9AGAR</name>
<keyword evidence="11" id="KW-1185">Reference proteome</keyword>
<dbReference type="EMBL" id="JARIHO010000007">
    <property type="protein sequence ID" value="KAJ7358599.1"/>
    <property type="molecule type" value="Genomic_DNA"/>
</dbReference>
<dbReference type="GO" id="GO:0005506">
    <property type="term" value="F:iron ion binding"/>
    <property type="evidence" value="ECO:0007669"/>
    <property type="project" value="InterPro"/>
</dbReference>